<dbReference type="SMART" id="SM00028">
    <property type="entry name" value="TPR"/>
    <property type="match status" value="2"/>
</dbReference>
<dbReference type="SUPFAM" id="SSF46565">
    <property type="entry name" value="Chaperone J-domain"/>
    <property type="match status" value="1"/>
</dbReference>
<feature type="region of interest" description="Disordered" evidence="4">
    <location>
        <begin position="281"/>
        <end position="321"/>
    </location>
</feature>
<dbReference type="RefSeq" id="WP_015204937.1">
    <property type="nucleotide sequence ID" value="NC_019753.1"/>
</dbReference>
<dbReference type="InterPro" id="IPR001623">
    <property type="entry name" value="DnaJ_domain"/>
</dbReference>
<dbReference type="CDD" id="cd06257">
    <property type="entry name" value="DnaJ"/>
    <property type="match status" value="1"/>
</dbReference>
<dbReference type="Pfam" id="PF00226">
    <property type="entry name" value="DnaJ"/>
    <property type="match status" value="1"/>
</dbReference>
<dbReference type="eggNOG" id="COG2214">
    <property type="taxonomic scope" value="Bacteria"/>
</dbReference>
<organism evidence="6 7">
    <name type="scientific">Crinalium epipsammum PCC 9333</name>
    <dbReference type="NCBI Taxonomy" id="1173022"/>
    <lineage>
        <taxon>Bacteria</taxon>
        <taxon>Bacillati</taxon>
        <taxon>Cyanobacteriota</taxon>
        <taxon>Cyanophyceae</taxon>
        <taxon>Gomontiellales</taxon>
        <taxon>Gomontiellaceae</taxon>
        <taxon>Crinalium</taxon>
    </lineage>
</organism>
<feature type="compositionally biased region" description="Gly residues" evidence="4">
    <location>
        <begin position="307"/>
        <end position="321"/>
    </location>
</feature>
<keyword evidence="6" id="KW-0346">Stress response</keyword>
<dbReference type="HOGENOM" id="CLU_923530_0_0_3"/>
<dbReference type="Pfam" id="PF13181">
    <property type="entry name" value="TPR_8"/>
    <property type="match status" value="1"/>
</dbReference>
<dbReference type="PANTHER" id="PTHR45188">
    <property type="entry name" value="DNAJ PROTEIN P58IPK HOMOLOG"/>
    <property type="match status" value="1"/>
</dbReference>
<protein>
    <submittedName>
        <fullName evidence="6">Heat shock protein DnaJ domain protein</fullName>
    </submittedName>
</protein>
<accession>K9W3A4</accession>
<dbReference type="Gene3D" id="1.25.40.10">
    <property type="entry name" value="Tetratricopeptide repeat domain"/>
    <property type="match status" value="1"/>
</dbReference>
<feature type="domain" description="J" evidence="5">
    <location>
        <begin position="16"/>
        <end position="87"/>
    </location>
</feature>
<evidence type="ECO:0000256" key="3">
    <source>
        <dbReference type="PROSITE-ProRule" id="PRU00339"/>
    </source>
</evidence>
<dbReference type="Proteomes" id="UP000010472">
    <property type="component" value="Chromosome"/>
</dbReference>
<evidence type="ECO:0000313" key="6">
    <source>
        <dbReference type="EMBL" id="AFZ14838.1"/>
    </source>
</evidence>
<dbReference type="KEGG" id="cep:Cri9333_4033"/>
<sequence length="321" mass="35173">MSFKIEQGLFKLDLTDHHAILGVPVDADPDQIRQRYKLVARLLHPDTCAAETPEEKEFAKQLFSKLVSPAYSELSKSRNRAEYLVLLGHVGKRLATEPATAQITSLAAKELAQAGANLDSLYKNLLRKLAAKQYDSFYQVIETIAQISELNMVFLMYKEGQGIKTITTAGSANYTVAKQTTQNIPVSGNKPAESPTSPVTPYLQRAEEYVSKNNLAKAILELRDALSLEPNNSTCHSLLGMIYLKQHQGTMAKVHINKALQLNPKDPKALQAKQLLDKFQQSVTGKTSQQSQSNQSKATNAKPSDNSGGGLFGGLFGGKKK</sequence>
<evidence type="ECO:0000256" key="2">
    <source>
        <dbReference type="ARBA" id="ARBA00022803"/>
    </source>
</evidence>
<dbReference type="PROSITE" id="PS50076">
    <property type="entry name" value="DNAJ_2"/>
    <property type="match status" value="1"/>
</dbReference>
<feature type="compositionally biased region" description="Low complexity" evidence="4">
    <location>
        <begin position="286"/>
        <end position="301"/>
    </location>
</feature>
<dbReference type="AlphaFoldDB" id="K9W3A4"/>
<dbReference type="PANTHER" id="PTHR45188:SF2">
    <property type="entry name" value="DNAJ HOMOLOG SUBFAMILY C MEMBER 7"/>
    <property type="match status" value="1"/>
</dbReference>
<keyword evidence="2 3" id="KW-0802">TPR repeat</keyword>
<dbReference type="InterPro" id="IPR036869">
    <property type="entry name" value="J_dom_sf"/>
</dbReference>
<evidence type="ECO:0000259" key="5">
    <source>
        <dbReference type="PROSITE" id="PS50076"/>
    </source>
</evidence>
<dbReference type="PROSITE" id="PS50005">
    <property type="entry name" value="TPR"/>
    <property type="match status" value="2"/>
</dbReference>
<feature type="repeat" description="TPR" evidence="3">
    <location>
        <begin position="233"/>
        <end position="266"/>
    </location>
</feature>
<evidence type="ECO:0000256" key="1">
    <source>
        <dbReference type="ARBA" id="ARBA00022737"/>
    </source>
</evidence>
<dbReference type="eggNOG" id="COG3063">
    <property type="taxonomic scope" value="Bacteria"/>
</dbReference>
<dbReference type="SMART" id="SM00271">
    <property type="entry name" value="DnaJ"/>
    <property type="match status" value="1"/>
</dbReference>
<dbReference type="OrthoDB" id="494812at2"/>
<name>K9W3A4_9CYAN</name>
<gene>
    <name evidence="6" type="ORF">Cri9333_4033</name>
</gene>
<keyword evidence="1" id="KW-0677">Repeat</keyword>
<dbReference type="SUPFAM" id="SSF48452">
    <property type="entry name" value="TPR-like"/>
    <property type="match status" value="1"/>
</dbReference>
<dbReference type="InterPro" id="IPR019734">
    <property type="entry name" value="TPR_rpt"/>
</dbReference>
<reference evidence="6 7" key="1">
    <citation type="submission" date="2012-06" db="EMBL/GenBank/DDBJ databases">
        <title>Finished chromosome of genome of Crinalium epipsammum PCC 9333.</title>
        <authorList>
            <consortium name="US DOE Joint Genome Institute"/>
            <person name="Gugger M."/>
            <person name="Coursin T."/>
            <person name="Rippka R."/>
            <person name="Tandeau De Marsac N."/>
            <person name="Huntemann M."/>
            <person name="Wei C.-L."/>
            <person name="Han J."/>
            <person name="Detter J.C."/>
            <person name="Han C."/>
            <person name="Tapia R."/>
            <person name="Davenport K."/>
            <person name="Daligault H."/>
            <person name="Erkkila T."/>
            <person name="Gu W."/>
            <person name="Munk A.C.C."/>
            <person name="Teshima H."/>
            <person name="Xu Y."/>
            <person name="Chain P."/>
            <person name="Chen A."/>
            <person name="Krypides N."/>
            <person name="Mavromatis K."/>
            <person name="Markowitz V."/>
            <person name="Szeto E."/>
            <person name="Ivanova N."/>
            <person name="Mikhailova N."/>
            <person name="Ovchinnikova G."/>
            <person name="Pagani I."/>
            <person name="Pati A."/>
            <person name="Goodwin L."/>
            <person name="Peters L."/>
            <person name="Pitluck S."/>
            <person name="Woyke T."/>
            <person name="Kerfeld C."/>
        </authorList>
    </citation>
    <scope>NUCLEOTIDE SEQUENCE [LARGE SCALE GENOMIC DNA]</scope>
    <source>
        <strain evidence="6 7">PCC 9333</strain>
    </source>
</reference>
<proteinExistence type="predicted"/>
<dbReference type="InterPro" id="IPR011990">
    <property type="entry name" value="TPR-like_helical_dom_sf"/>
</dbReference>
<dbReference type="Gene3D" id="1.10.287.110">
    <property type="entry name" value="DnaJ domain"/>
    <property type="match status" value="1"/>
</dbReference>
<feature type="repeat" description="TPR" evidence="3">
    <location>
        <begin position="199"/>
        <end position="232"/>
    </location>
</feature>
<evidence type="ECO:0000256" key="4">
    <source>
        <dbReference type="SAM" id="MobiDB-lite"/>
    </source>
</evidence>
<dbReference type="EMBL" id="CP003620">
    <property type="protein sequence ID" value="AFZ14838.1"/>
    <property type="molecule type" value="Genomic_DNA"/>
</dbReference>
<evidence type="ECO:0000313" key="7">
    <source>
        <dbReference type="Proteomes" id="UP000010472"/>
    </source>
</evidence>
<keyword evidence="7" id="KW-1185">Reference proteome</keyword>
<dbReference type="STRING" id="1173022.Cri9333_4033"/>